<evidence type="ECO:0000313" key="2">
    <source>
        <dbReference type="EMBL" id="MCP8966995.1"/>
    </source>
</evidence>
<organism evidence="2 3">
    <name type="scientific">Ectobacillus ponti</name>
    <dbReference type="NCBI Taxonomy" id="2961894"/>
    <lineage>
        <taxon>Bacteria</taxon>
        <taxon>Bacillati</taxon>
        <taxon>Bacillota</taxon>
        <taxon>Bacilli</taxon>
        <taxon>Bacillales</taxon>
        <taxon>Bacillaceae</taxon>
        <taxon>Ectobacillus</taxon>
    </lineage>
</organism>
<dbReference type="EMBL" id="JANCLT010000001">
    <property type="protein sequence ID" value="MCP8966995.1"/>
    <property type="molecule type" value="Genomic_DNA"/>
</dbReference>
<keyword evidence="1" id="KW-0472">Membrane</keyword>
<dbReference type="RefSeq" id="WP_254756233.1">
    <property type="nucleotide sequence ID" value="NZ_JANCLT010000001.1"/>
</dbReference>
<proteinExistence type="predicted"/>
<name>A0AA41X524_9BACI</name>
<dbReference type="AlphaFoldDB" id="A0AA41X524"/>
<feature type="transmembrane region" description="Helical" evidence="1">
    <location>
        <begin position="37"/>
        <end position="57"/>
    </location>
</feature>
<evidence type="ECO:0000313" key="3">
    <source>
        <dbReference type="Proteomes" id="UP001156102"/>
    </source>
</evidence>
<keyword evidence="3" id="KW-1185">Reference proteome</keyword>
<dbReference type="Proteomes" id="UP001156102">
    <property type="component" value="Unassembled WGS sequence"/>
</dbReference>
<keyword evidence="1" id="KW-0812">Transmembrane</keyword>
<reference evidence="2" key="1">
    <citation type="submission" date="2022-07" db="EMBL/GenBank/DDBJ databases">
        <authorList>
            <person name="Li W.-J."/>
            <person name="Deng Q.-Q."/>
        </authorList>
    </citation>
    <scope>NUCLEOTIDE SEQUENCE</scope>
    <source>
        <strain evidence="2">SYSU M60031</strain>
    </source>
</reference>
<gene>
    <name evidence="2" type="ORF">NK662_00400</name>
</gene>
<evidence type="ECO:0000256" key="1">
    <source>
        <dbReference type="SAM" id="Phobius"/>
    </source>
</evidence>
<protein>
    <submittedName>
        <fullName evidence="2">Uncharacterized protein</fullName>
    </submittedName>
</protein>
<keyword evidence="1" id="KW-1133">Transmembrane helix</keyword>
<comment type="caution">
    <text evidence="2">The sequence shown here is derived from an EMBL/GenBank/DDBJ whole genome shotgun (WGS) entry which is preliminary data.</text>
</comment>
<sequence>MKVIRSSPRLSSALLTVLLALCTYSAAQHIQKGTSSLSVWTGIGIAYGLLLFLYVYMHSMKIVIRENMLFYQTLFERHELPLSELCVVEFQYMHQNVETLFPFLHLASAGKRIEIPGMMFERDLRDLYEWLQKNRP</sequence>
<accession>A0AA41X524</accession>